<dbReference type="InterPro" id="IPR001261">
    <property type="entry name" value="ArgE/DapE_CS"/>
</dbReference>
<proteinExistence type="inferred from homology"/>
<comment type="similarity">
    <text evidence="2">Belongs to the peptidase M20A family. ArgE subfamily.</text>
</comment>
<keyword evidence="9" id="KW-0170">Cobalt</keyword>
<dbReference type="InterPro" id="IPR036264">
    <property type="entry name" value="Bact_exopeptidase_dim_dom"/>
</dbReference>
<keyword evidence="5" id="KW-0028">Amino-acid biosynthesis</keyword>
<dbReference type="SUPFAM" id="SSF55031">
    <property type="entry name" value="Bacterial exopeptidase dimerisation domain"/>
    <property type="match status" value="1"/>
</dbReference>
<name>A0A0H2MGT9_9PROT</name>
<evidence type="ECO:0000313" key="11">
    <source>
        <dbReference type="EMBL" id="KLN59942.1"/>
    </source>
</evidence>
<evidence type="ECO:0000256" key="9">
    <source>
        <dbReference type="ARBA" id="ARBA00023285"/>
    </source>
</evidence>
<evidence type="ECO:0000256" key="7">
    <source>
        <dbReference type="ARBA" id="ARBA00022801"/>
    </source>
</evidence>
<dbReference type="Proteomes" id="UP000035444">
    <property type="component" value="Unassembled WGS sequence"/>
</dbReference>
<dbReference type="Pfam" id="PF07687">
    <property type="entry name" value="M20_dimer"/>
    <property type="match status" value="1"/>
</dbReference>
<reference evidence="11 12" key="1">
    <citation type="submission" date="2015-03" db="EMBL/GenBank/DDBJ databases">
        <title>Genome Sequence of Kiloniella spongiae MEBiC09566, isolated from a marine sponge.</title>
        <authorList>
            <person name="Shao Z."/>
            <person name="Wang L."/>
            <person name="Li X."/>
        </authorList>
    </citation>
    <scope>NUCLEOTIDE SEQUENCE [LARGE SCALE GENOMIC DNA]</scope>
    <source>
        <strain evidence="11 12">MEBiC09566</strain>
    </source>
</reference>
<keyword evidence="3" id="KW-0963">Cytoplasm</keyword>
<dbReference type="PROSITE" id="PS00758">
    <property type="entry name" value="ARGE_DAPE_CPG2_1"/>
    <property type="match status" value="1"/>
</dbReference>
<organism evidence="11 12">
    <name type="scientific">Kiloniella spongiae</name>
    <dbReference type="NCBI Taxonomy" id="1489064"/>
    <lineage>
        <taxon>Bacteria</taxon>
        <taxon>Pseudomonadati</taxon>
        <taxon>Pseudomonadota</taxon>
        <taxon>Alphaproteobacteria</taxon>
        <taxon>Rhodospirillales</taxon>
        <taxon>Kiloniellaceae</taxon>
        <taxon>Kiloniella</taxon>
    </lineage>
</organism>
<comment type="cofactor">
    <cofactor evidence="1">
        <name>Zn(2+)</name>
        <dbReference type="ChEBI" id="CHEBI:29105"/>
    </cofactor>
</comment>
<dbReference type="GO" id="GO:0046872">
    <property type="term" value="F:metal ion binding"/>
    <property type="evidence" value="ECO:0007669"/>
    <property type="project" value="UniProtKB-KW"/>
</dbReference>
<dbReference type="Gene3D" id="3.30.70.360">
    <property type="match status" value="1"/>
</dbReference>
<keyword evidence="4" id="KW-0055">Arginine biosynthesis</keyword>
<dbReference type="NCBIfam" id="TIGR01892">
    <property type="entry name" value="AcOrn-deacetyl"/>
    <property type="match status" value="1"/>
</dbReference>
<dbReference type="Gene3D" id="3.40.630.10">
    <property type="entry name" value="Zn peptidases"/>
    <property type="match status" value="1"/>
</dbReference>
<dbReference type="InterPro" id="IPR002933">
    <property type="entry name" value="Peptidase_M20"/>
</dbReference>
<dbReference type="CDD" id="cd03894">
    <property type="entry name" value="M20_ArgE"/>
    <property type="match status" value="1"/>
</dbReference>
<evidence type="ECO:0000313" key="12">
    <source>
        <dbReference type="Proteomes" id="UP000035444"/>
    </source>
</evidence>
<dbReference type="Pfam" id="PF01546">
    <property type="entry name" value="Peptidase_M20"/>
    <property type="match status" value="1"/>
</dbReference>
<dbReference type="STRING" id="1489064.WH96_14580"/>
<dbReference type="InterPro" id="IPR010169">
    <property type="entry name" value="AcOrn-deacetyl"/>
</dbReference>
<dbReference type="InterPro" id="IPR050072">
    <property type="entry name" value="Peptidase_M20A"/>
</dbReference>
<evidence type="ECO:0000256" key="4">
    <source>
        <dbReference type="ARBA" id="ARBA00022571"/>
    </source>
</evidence>
<evidence type="ECO:0000256" key="5">
    <source>
        <dbReference type="ARBA" id="ARBA00022605"/>
    </source>
</evidence>
<dbReference type="NCBIfam" id="NF005710">
    <property type="entry name" value="PRK07522.1"/>
    <property type="match status" value="1"/>
</dbReference>
<comment type="caution">
    <text evidence="11">The sequence shown here is derived from an EMBL/GenBank/DDBJ whole genome shotgun (WGS) entry which is preliminary data.</text>
</comment>
<evidence type="ECO:0000256" key="3">
    <source>
        <dbReference type="ARBA" id="ARBA00022490"/>
    </source>
</evidence>
<dbReference type="PANTHER" id="PTHR43808:SF31">
    <property type="entry name" value="N-ACETYL-L-CITRULLINE DEACETYLASE"/>
    <property type="match status" value="1"/>
</dbReference>
<dbReference type="PROSITE" id="PS00759">
    <property type="entry name" value="ARGE_DAPE_CPG2_2"/>
    <property type="match status" value="1"/>
</dbReference>
<dbReference type="EMBL" id="LAQL01000009">
    <property type="protein sequence ID" value="KLN59942.1"/>
    <property type="molecule type" value="Genomic_DNA"/>
</dbReference>
<keyword evidence="8" id="KW-0862">Zinc</keyword>
<feature type="domain" description="Peptidase M20 dimerisation" evidence="10">
    <location>
        <begin position="175"/>
        <end position="284"/>
    </location>
</feature>
<evidence type="ECO:0000256" key="2">
    <source>
        <dbReference type="ARBA" id="ARBA00005691"/>
    </source>
</evidence>
<dbReference type="PATRIC" id="fig|1489064.4.peg.4261"/>
<dbReference type="InterPro" id="IPR011650">
    <property type="entry name" value="Peptidase_M20_dimer"/>
</dbReference>
<dbReference type="GO" id="GO:0008777">
    <property type="term" value="F:acetylornithine deacetylase activity"/>
    <property type="evidence" value="ECO:0007669"/>
    <property type="project" value="TreeGrafter"/>
</dbReference>
<keyword evidence="12" id="KW-1185">Reference proteome</keyword>
<keyword evidence="7" id="KW-0378">Hydrolase</keyword>
<dbReference type="AlphaFoldDB" id="A0A0H2MGT9"/>
<keyword evidence="6" id="KW-0479">Metal-binding</keyword>
<sequence length="387" mass="41957">MTNLLASTKEILEKLVSFQSLSGQSNLDMIAYIEEYLKRHGVSSSLSYDETKKKANLYATIGPAVEGGVALNGHTDVVPVKGQAWTTDPFVLTERNNRLYGRGTVDMKGFLACALAMVPEFQRAELQRPIHVSFCYDEEIGGFGAPVLADDIVSKNFKPDVMIVGEPTNMGLVTGHKAGMEITTRFTGFEVHSSQPDKGVNAIEFASRFIGKILEVGACLAAEPKIGSPYDPPYTTCNVGRIDGGAASNITAGSCEMVWEIRPIPGDNGQAIFQEILDFSDNVLLPEMRRVSSEANIVTILDANMPSLDASDDSPAVTLIRKLTGSNTRGVVSFGTDAGYFERVGLSTVVFGPGSIDQAHKPDEFIEISELERCLSFLHDLARYQSQ</sequence>
<evidence type="ECO:0000256" key="8">
    <source>
        <dbReference type="ARBA" id="ARBA00022833"/>
    </source>
</evidence>
<evidence type="ECO:0000256" key="6">
    <source>
        <dbReference type="ARBA" id="ARBA00022723"/>
    </source>
</evidence>
<dbReference type="GO" id="GO:0006526">
    <property type="term" value="P:L-arginine biosynthetic process"/>
    <property type="evidence" value="ECO:0007669"/>
    <property type="project" value="UniProtKB-KW"/>
</dbReference>
<evidence type="ECO:0000256" key="1">
    <source>
        <dbReference type="ARBA" id="ARBA00001947"/>
    </source>
</evidence>
<protein>
    <recommendedName>
        <fullName evidence="10">Peptidase M20 dimerisation domain-containing protein</fullName>
    </recommendedName>
</protein>
<gene>
    <name evidence="11" type="ORF">WH96_14580</name>
</gene>
<dbReference type="SUPFAM" id="SSF53187">
    <property type="entry name" value="Zn-dependent exopeptidases"/>
    <property type="match status" value="1"/>
</dbReference>
<evidence type="ECO:0000259" key="10">
    <source>
        <dbReference type="Pfam" id="PF07687"/>
    </source>
</evidence>
<dbReference type="RefSeq" id="WP_047764931.1">
    <property type="nucleotide sequence ID" value="NZ_LAQL01000009.1"/>
</dbReference>
<dbReference type="PANTHER" id="PTHR43808">
    <property type="entry name" value="ACETYLORNITHINE DEACETYLASE"/>
    <property type="match status" value="1"/>
</dbReference>
<accession>A0A0H2MGT9</accession>